<evidence type="ECO:0000256" key="2">
    <source>
        <dbReference type="ARBA" id="ARBA00023125"/>
    </source>
</evidence>
<evidence type="ECO:0000256" key="1">
    <source>
        <dbReference type="ARBA" id="ARBA00023015"/>
    </source>
</evidence>
<gene>
    <name evidence="5" type="ORF">E2R66_06645</name>
</gene>
<dbReference type="GO" id="GO:0003677">
    <property type="term" value="F:DNA binding"/>
    <property type="evidence" value="ECO:0007669"/>
    <property type="project" value="UniProtKB-KW"/>
</dbReference>
<dbReference type="PANTHER" id="PTHR30363">
    <property type="entry name" value="HTH-TYPE TRANSCRIPTIONAL REGULATOR SRLR-RELATED"/>
    <property type="match status" value="1"/>
</dbReference>
<proteinExistence type="predicted"/>
<evidence type="ECO:0000259" key="4">
    <source>
        <dbReference type="PROSITE" id="PS51000"/>
    </source>
</evidence>
<dbReference type="InterPro" id="IPR036388">
    <property type="entry name" value="WH-like_DNA-bd_sf"/>
</dbReference>
<dbReference type="InterPro" id="IPR001034">
    <property type="entry name" value="DeoR_HTH"/>
</dbReference>
<dbReference type="PRINTS" id="PR00037">
    <property type="entry name" value="HTHLACR"/>
</dbReference>
<keyword evidence="6" id="KW-1185">Reference proteome</keyword>
<dbReference type="Proteomes" id="UP000297540">
    <property type="component" value="Unassembled WGS sequence"/>
</dbReference>
<sequence>MNFQKRKQKIFEELDSRGEVDIKKLAAELGIAEITARRDLNQLAADGLLYRTHGGAVKVNPQERPHAFVNKTAQNAEVKDAICRVAAAQIQEGDIIFMDCGSTVFRLCQFIKNKRIKVITNSLPVIYELQDSAVSLNIIGGELDDARQAMHGIIANEHIARYRATKAFLGVDGISLNGLFANSEKEAGITTAFAGNSAYTYLLCDAGKIGRETYLNFGGLDIVDAIITNAGAEVMQDYEERGVKVLRAV</sequence>
<organism evidence="5 6">
    <name type="scientific">Mucilaginibacter psychrotolerans</name>
    <dbReference type="NCBI Taxonomy" id="1524096"/>
    <lineage>
        <taxon>Bacteria</taxon>
        <taxon>Pseudomonadati</taxon>
        <taxon>Bacteroidota</taxon>
        <taxon>Sphingobacteriia</taxon>
        <taxon>Sphingobacteriales</taxon>
        <taxon>Sphingobacteriaceae</taxon>
        <taxon>Mucilaginibacter</taxon>
    </lineage>
</organism>
<dbReference type="GO" id="GO:0003700">
    <property type="term" value="F:DNA-binding transcription factor activity"/>
    <property type="evidence" value="ECO:0007669"/>
    <property type="project" value="InterPro"/>
</dbReference>
<dbReference type="OrthoDB" id="9797223at2"/>
<evidence type="ECO:0000313" key="6">
    <source>
        <dbReference type="Proteomes" id="UP000297540"/>
    </source>
</evidence>
<dbReference type="AlphaFoldDB" id="A0A4Y8SJS1"/>
<dbReference type="Pfam" id="PF08220">
    <property type="entry name" value="HTH_DeoR"/>
    <property type="match status" value="1"/>
</dbReference>
<keyword evidence="2" id="KW-0238">DNA-binding</keyword>
<name>A0A4Y8SJS1_9SPHI</name>
<accession>A0A4Y8SJS1</accession>
<feature type="domain" description="HTH deoR-type" evidence="4">
    <location>
        <begin position="3"/>
        <end position="58"/>
    </location>
</feature>
<dbReference type="PANTHER" id="PTHR30363:SF44">
    <property type="entry name" value="AGA OPERON TRANSCRIPTIONAL REPRESSOR-RELATED"/>
    <property type="match status" value="1"/>
</dbReference>
<dbReference type="InterPro" id="IPR037171">
    <property type="entry name" value="NagB/RpiA_transferase-like"/>
</dbReference>
<evidence type="ECO:0000256" key="3">
    <source>
        <dbReference type="ARBA" id="ARBA00023163"/>
    </source>
</evidence>
<dbReference type="InterPro" id="IPR014036">
    <property type="entry name" value="DeoR-like_C"/>
</dbReference>
<dbReference type="EMBL" id="SOZE01000004">
    <property type="protein sequence ID" value="TFF39293.1"/>
    <property type="molecule type" value="Genomic_DNA"/>
</dbReference>
<protein>
    <submittedName>
        <fullName evidence="5">DeoR/GlpR transcriptional regulator</fullName>
    </submittedName>
</protein>
<dbReference type="SMART" id="SM01134">
    <property type="entry name" value="DeoRC"/>
    <property type="match status" value="1"/>
</dbReference>
<dbReference type="SMART" id="SM00420">
    <property type="entry name" value="HTH_DEOR"/>
    <property type="match status" value="1"/>
</dbReference>
<dbReference type="PROSITE" id="PS51000">
    <property type="entry name" value="HTH_DEOR_2"/>
    <property type="match status" value="1"/>
</dbReference>
<comment type="caution">
    <text evidence="5">The sequence shown here is derived from an EMBL/GenBank/DDBJ whole genome shotgun (WGS) entry which is preliminary data.</text>
</comment>
<evidence type="ECO:0000313" key="5">
    <source>
        <dbReference type="EMBL" id="TFF39293.1"/>
    </source>
</evidence>
<dbReference type="Pfam" id="PF00455">
    <property type="entry name" value="DeoRC"/>
    <property type="match status" value="1"/>
</dbReference>
<keyword evidence="1" id="KW-0805">Transcription regulation</keyword>
<reference evidence="5 6" key="1">
    <citation type="journal article" date="2017" name="Int. J. Syst. Evol. Microbiol.">
        <title>Mucilaginibacterpsychrotolerans sp. nov., isolated from peatlands.</title>
        <authorList>
            <person name="Deng Y."/>
            <person name="Shen L."/>
            <person name="Xu B."/>
            <person name="Liu Y."/>
            <person name="Gu Z."/>
            <person name="Liu H."/>
            <person name="Zhou Y."/>
        </authorList>
    </citation>
    <scope>NUCLEOTIDE SEQUENCE [LARGE SCALE GENOMIC DNA]</scope>
    <source>
        <strain evidence="5 6">NH7-4</strain>
    </source>
</reference>
<dbReference type="RefSeq" id="WP_133227615.1">
    <property type="nucleotide sequence ID" value="NZ_SOZE01000004.1"/>
</dbReference>
<dbReference type="InterPro" id="IPR018356">
    <property type="entry name" value="Tscrpt_reg_HTH_DeoR_CS"/>
</dbReference>
<dbReference type="SUPFAM" id="SSF100950">
    <property type="entry name" value="NagB/RpiA/CoA transferase-like"/>
    <property type="match status" value="1"/>
</dbReference>
<dbReference type="Gene3D" id="1.10.10.10">
    <property type="entry name" value="Winged helix-like DNA-binding domain superfamily/Winged helix DNA-binding domain"/>
    <property type="match status" value="1"/>
</dbReference>
<dbReference type="SUPFAM" id="SSF46785">
    <property type="entry name" value="Winged helix' DNA-binding domain"/>
    <property type="match status" value="1"/>
</dbReference>
<dbReference type="InterPro" id="IPR036390">
    <property type="entry name" value="WH_DNA-bd_sf"/>
</dbReference>
<keyword evidence="3" id="KW-0804">Transcription</keyword>
<dbReference type="InterPro" id="IPR050313">
    <property type="entry name" value="Carb_Metab_HTH_regulators"/>
</dbReference>
<dbReference type="PROSITE" id="PS00894">
    <property type="entry name" value="HTH_DEOR_1"/>
    <property type="match status" value="1"/>
</dbReference>